<gene>
    <name evidence="2" type="ORF">WJM97_20100</name>
</gene>
<proteinExistence type="predicted"/>
<keyword evidence="1" id="KW-0812">Transmembrane</keyword>
<dbReference type="RefSeq" id="WP_353930547.1">
    <property type="nucleotide sequence ID" value="NZ_CP150886.1"/>
</dbReference>
<sequence>MTQVNNVGVGDVVGGWSVDSVFPLLKIENGLFVIALFISFVVFI</sequence>
<evidence type="ECO:0000313" key="2">
    <source>
        <dbReference type="EMBL" id="WZB87635.1"/>
    </source>
</evidence>
<name>A0ABZ2US19_9CYAN</name>
<keyword evidence="1" id="KW-1133">Transmembrane helix</keyword>
<dbReference type="Proteomes" id="UP001483337">
    <property type="component" value="Chromosome"/>
</dbReference>
<accession>A0ABZ2US19</accession>
<reference evidence="2 3" key="1">
    <citation type="submission" date="2024-04" db="EMBL/GenBank/DDBJ databases">
        <title>Okeanomitos corallinicola gen. &amp; sp. nov. (Nostocales, Cyanobacteria), a new toxic marine heterocyst-forming cyanobacterium from a coral reef.</title>
        <authorList>
            <person name="Li H."/>
            <person name="Li R."/>
            <person name="Kang J."/>
            <person name="Hii K.S."/>
            <person name="Mohamed H.F."/>
            <person name="Xu X."/>
            <person name="Luo Z."/>
        </authorList>
    </citation>
    <scope>NUCLEOTIDE SEQUENCE [LARGE SCALE GENOMIC DNA]</scope>
    <source>
        <strain evidence="2 3">TIOX110</strain>
    </source>
</reference>
<protein>
    <submittedName>
        <fullName evidence="2">Uncharacterized protein</fullName>
    </submittedName>
</protein>
<dbReference type="EMBL" id="CP150886">
    <property type="protein sequence ID" value="WZB87635.1"/>
    <property type="molecule type" value="Genomic_DNA"/>
</dbReference>
<organism evidence="2 3">
    <name type="scientific">Okeanomitos corallinicola TIOX110</name>
    <dbReference type="NCBI Taxonomy" id="3133117"/>
    <lineage>
        <taxon>Bacteria</taxon>
        <taxon>Bacillati</taxon>
        <taxon>Cyanobacteriota</taxon>
        <taxon>Cyanophyceae</taxon>
        <taxon>Nostocales</taxon>
        <taxon>Aphanizomenonaceae</taxon>
        <taxon>Okeanomitos</taxon>
    </lineage>
</organism>
<feature type="transmembrane region" description="Helical" evidence="1">
    <location>
        <begin position="20"/>
        <end position="43"/>
    </location>
</feature>
<keyword evidence="3" id="KW-1185">Reference proteome</keyword>
<keyword evidence="1" id="KW-0472">Membrane</keyword>
<evidence type="ECO:0000313" key="3">
    <source>
        <dbReference type="Proteomes" id="UP001483337"/>
    </source>
</evidence>
<evidence type="ECO:0000256" key="1">
    <source>
        <dbReference type="SAM" id="Phobius"/>
    </source>
</evidence>